<evidence type="ECO:0000256" key="7">
    <source>
        <dbReference type="SAM" id="Phobius"/>
    </source>
</evidence>
<feature type="transmembrane region" description="Helical" evidence="7">
    <location>
        <begin position="12"/>
        <end position="38"/>
    </location>
</feature>
<evidence type="ECO:0000256" key="6">
    <source>
        <dbReference type="ARBA" id="ARBA00023136"/>
    </source>
</evidence>
<dbReference type="EMBL" id="BARV01027364">
    <property type="protein sequence ID" value="GAI36452.1"/>
    <property type="molecule type" value="Genomic_DNA"/>
</dbReference>
<keyword evidence="5 7" id="KW-1133">Transmembrane helix</keyword>
<proteinExistence type="predicted"/>
<dbReference type="SUPFAM" id="SSF161098">
    <property type="entry name" value="MetI-like"/>
    <property type="match status" value="1"/>
</dbReference>
<evidence type="ECO:0000256" key="4">
    <source>
        <dbReference type="ARBA" id="ARBA00022692"/>
    </source>
</evidence>
<dbReference type="Gene3D" id="1.10.3720.10">
    <property type="entry name" value="MetI-like"/>
    <property type="match status" value="1"/>
</dbReference>
<dbReference type="InterPro" id="IPR050901">
    <property type="entry name" value="BP-dep_ABC_trans_perm"/>
</dbReference>
<dbReference type="AlphaFoldDB" id="X1MXP0"/>
<evidence type="ECO:0000313" key="9">
    <source>
        <dbReference type="EMBL" id="GAI36452.1"/>
    </source>
</evidence>
<sequence length="97" mass="10896">RPNAFFKIIIPLLLPGILITGIFIFIGAWNEFVLAFFLTSSSARTFPTTVDFFLTYGMYQFGPMFASGVIGTLPILIFAIFVRKYYFIAMTGGALKY</sequence>
<dbReference type="PANTHER" id="PTHR32243:SF18">
    <property type="entry name" value="INNER MEMBRANE ABC TRANSPORTER PERMEASE PROTEIN YCJP"/>
    <property type="match status" value="1"/>
</dbReference>
<dbReference type="PROSITE" id="PS50928">
    <property type="entry name" value="ABC_TM1"/>
    <property type="match status" value="1"/>
</dbReference>
<keyword evidence="6 7" id="KW-0472">Membrane</keyword>
<reference evidence="9" key="1">
    <citation type="journal article" date="2014" name="Front. Microbiol.">
        <title>High frequency of phylogenetically diverse reductive dehalogenase-homologous genes in deep subseafloor sedimentary metagenomes.</title>
        <authorList>
            <person name="Kawai M."/>
            <person name="Futagami T."/>
            <person name="Toyoda A."/>
            <person name="Takaki Y."/>
            <person name="Nishi S."/>
            <person name="Hori S."/>
            <person name="Arai W."/>
            <person name="Tsubouchi T."/>
            <person name="Morono Y."/>
            <person name="Uchiyama I."/>
            <person name="Ito T."/>
            <person name="Fujiyama A."/>
            <person name="Inagaki F."/>
            <person name="Takami H."/>
        </authorList>
    </citation>
    <scope>NUCLEOTIDE SEQUENCE</scope>
    <source>
        <strain evidence="9">Expedition CK06-06</strain>
    </source>
</reference>
<dbReference type="InterPro" id="IPR035906">
    <property type="entry name" value="MetI-like_sf"/>
</dbReference>
<protein>
    <recommendedName>
        <fullName evidence="8">ABC transmembrane type-1 domain-containing protein</fullName>
    </recommendedName>
</protein>
<dbReference type="PANTHER" id="PTHR32243">
    <property type="entry name" value="MALTOSE TRANSPORT SYSTEM PERMEASE-RELATED"/>
    <property type="match status" value="1"/>
</dbReference>
<keyword evidence="4 7" id="KW-0812">Transmembrane</keyword>
<name>X1MXP0_9ZZZZ</name>
<comment type="caution">
    <text evidence="9">The sequence shown here is derived from an EMBL/GenBank/DDBJ whole genome shotgun (WGS) entry which is preliminary data.</text>
</comment>
<feature type="transmembrane region" description="Helical" evidence="7">
    <location>
        <begin position="58"/>
        <end position="82"/>
    </location>
</feature>
<keyword evidence="3" id="KW-1003">Cell membrane</keyword>
<evidence type="ECO:0000256" key="3">
    <source>
        <dbReference type="ARBA" id="ARBA00022475"/>
    </source>
</evidence>
<gene>
    <name evidence="9" type="ORF">S06H3_44045</name>
</gene>
<feature type="non-terminal residue" evidence="9">
    <location>
        <position position="1"/>
    </location>
</feature>
<keyword evidence="2" id="KW-0813">Transport</keyword>
<comment type="subcellular location">
    <subcellularLocation>
        <location evidence="1">Cell membrane</location>
        <topology evidence="1">Multi-pass membrane protein</topology>
    </subcellularLocation>
</comment>
<dbReference type="GO" id="GO:0005886">
    <property type="term" value="C:plasma membrane"/>
    <property type="evidence" value="ECO:0007669"/>
    <property type="project" value="UniProtKB-SubCell"/>
</dbReference>
<accession>X1MXP0</accession>
<feature type="domain" description="ABC transmembrane type-1" evidence="8">
    <location>
        <begin position="1"/>
        <end position="82"/>
    </location>
</feature>
<dbReference type="GO" id="GO:0055085">
    <property type="term" value="P:transmembrane transport"/>
    <property type="evidence" value="ECO:0007669"/>
    <property type="project" value="InterPro"/>
</dbReference>
<organism evidence="9">
    <name type="scientific">marine sediment metagenome</name>
    <dbReference type="NCBI Taxonomy" id="412755"/>
    <lineage>
        <taxon>unclassified sequences</taxon>
        <taxon>metagenomes</taxon>
        <taxon>ecological metagenomes</taxon>
    </lineage>
</organism>
<evidence type="ECO:0000256" key="1">
    <source>
        <dbReference type="ARBA" id="ARBA00004651"/>
    </source>
</evidence>
<evidence type="ECO:0000259" key="8">
    <source>
        <dbReference type="PROSITE" id="PS50928"/>
    </source>
</evidence>
<evidence type="ECO:0000256" key="5">
    <source>
        <dbReference type="ARBA" id="ARBA00022989"/>
    </source>
</evidence>
<evidence type="ECO:0000256" key="2">
    <source>
        <dbReference type="ARBA" id="ARBA00022448"/>
    </source>
</evidence>
<dbReference type="InterPro" id="IPR000515">
    <property type="entry name" value="MetI-like"/>
</dbReference>